<keyword evidence="3" id="KW-1185">Reference proteome</keyword>
<protein>
    <recommendedName>
        <fullName evidence="4">YlaH-like protein</fullName>
    </recommendedName>
</protein>
<comment type="caution">
    <text evidence="2">The sequence shown here is derived from an EMBL/GenBank/DDBJ whole genome shotgun (WGS) entry which is preliminary data.</text>
</comment>
<proteinExistence type="predicted"/>
<evidence type="ECO:0000313" key="2">
    <source>
        <dbReference type="EMBL" id="MBA4542574.1"/>
    </source>
</evidence>
<name>A0A7W1X9R4_9BACL</name>
<feature type="transmembrane region" description="Helical" evidence="1">
    <location>
        <begin position="43"/>
        <end position="61"/>
    </location>
</feature>
<feature type="transmembrane region" description="Helical" evidence="1">
    <location>
        <begin position="12"/>
        <end position="31"/>
    </location>
</feature>
<organism evidence="2 3">
    <name type="scientific">Thermoactinomyces daqus</name>
    <dbReference type="NCBI Taxonomy" id="1329516"/>
    <lineage>
        <taxon>Bacteria</taxon>
        <taxon>Bacillati</taxon>
        <taxon>Bacillota</taxon>
        <taxon>Bacilli</taxon>
        <taxon>Bacillales</taxon>
        <taxon>Thermoactinomycetaceae</taxon>
        <taxon>Thermoactinomyces</taxon>
    </lineage>
</organism>
<accession>A0A7W1X9R4</accession>
<dbReference type="EMBL" id="JACEIP010000007">
    <property type="protein sequence ID" value="MBA4542574.1"/>
    <property type="molecule type" value="Genomic_DNA"/>
</dbReference>
<reference evidence="2 3" key="1">
    <citation type="submission" date="2020-07" db="EMBL/GenBank/DDBJ databases">
        <authorList>
            <person name="Feng H."/>
        </authorList>
    </citation>
    <scope>NUCLEOTIDE SEQUENCE [LARGE SCALE GENOMIC DNA]</scope>
    <source>
        <strain evidence="3">s-11</strain>
    </source>
</reference>
<evidence type="ECO:0000313" key="3">
    <source>
        <dbReference type="Proteomes" id="UP000530514"/>
    </source>
</evidence>
<keyword evidence="1" id="KW-1133">Transmembrane helix</keyword>
<gene>
    <name evidence="2" type="ORF">H1164_06600</name>
</gene>
<dbReference type="InterPro" id="IPR025620">
    <property type="entry name" value="YlaH"/>
</dbReference>
<dbReference type="Proteomes" id="UP000530514">
    <property type="component" value="Unassembled WGS sequence"/>
</dbReference>
<dbReference type="OrthoDB" id="2680377at2"/>
<evidence type="ECO:0000256" key="1">
    <source>
        <dbReference type="SAM" id="Phobius"/>
    </source>
</evidence>
<feature type="transmembrane region" description="Helical" evidence="1">
    <location>
        <begin position="67"/>
        <end position="86"/>
    </location>
</feature>
<dbReference type="AlphaFoldDB" id="A0A7W1X9R4"/>
<dbReference type="RefSeq" id="WP_033100217.1">
    <property type="nucleotide sequence ID" value="NZ_JACEIP010000007.1"/>
</dbReference>
<keyword evidence="1" id="KW-0472">Membrane</keyword>
<evidence type="ECO:0008006" key="4">
    <source>
        <dbReference type="Google" id="ProtNLM"/>
    </source>
</evidence>
<sequence length="100" mass="11154">MAADVNTWLHSLPPLAAYLIILALTAIIYKTAFAVRLPVLKSVLVYVCLAVGCGLLTLFHYMDFPMIPALAVTVILIAVTRLRLYAVRKQNERAKTEKMH</sequence>
<dbReference type="Pfam" id="PF14036">
    <property type="entry name" value="YlaH"/>
    <property type="match status" value="1"/>
</dbReference>
<keyword evidence="1" id="KW-0812">Transmembrane</keyword>